<evidence type="ECO:0000313" key="1">
    <source>
        <dbReference type="EMBL" id="KAJ6645301.1"/>
    </source>
</evidence>
<name>A0A9Q0N9C1_9DIPT</name>
<dbReference type="AlphaFoldDB" id="A0A9Q0N9C1"/>
<protein>
    <submittedName>
        <fullName evidence="1">Uncharacterized protein</fullName>
    </submittedName>
</protein>
<keyword evidence="2" id="KW-1185">Reference proteome</keyword>
<evidence type="ECO:0000313" key="2">
    <source>
        <dbReference type="Proteomes" id="UP001151699"/>
    </source>
</evidence>
<dbReference type="Proteomes" id="UP001151699">
    <property type="component" value="Chromosome A"/>
</dbReference>
<reference evidence="1" key="1">
    <citation type="submission" date="2022-07" db="EMBL/GenBank/DDBJ databases">
        <authorList>
            <person name="Trinca V."/>
            <person name="Uliana J.V.C."/>
            <person name="Torres T.T."/>
            <person name="Ward R.J."/>
            <person name="Monesi N."/>
        </authorList>
    </citation>
    <scope>NUCLEOTIDE SEQUENCE</scope>
    <source>
        <strain evidence="1">HSMRA1968</strain>
        <tissue evidence="1">Whole embryos</tissue>
    </source>
</reference>
<accession>A0A9Q0N9C1</accession>
<sequence>MSLYKLRVDIGREHLKTIICKIYDSKSNLDDYLQRRFPQYIVSAYHYYHGKDRIYMIDETDFEAMVKAIDEKIKLIVVTLIVPPKQQP</sequence>
<gene>
    <name evidence="1" type="ORF">Bhyg_00505</name>
</gene>
<dbReference type="EMBL" id="WJQU01000001">
    <property type="protein sequence ID" value="KAJ6645301.1"/>
    <property type="molecule type" value="Genomic_DNA"/>
</dbReference>
<comment type="caution">
    <text evidence="1">The sequence shown here is derived from an EMBL/GenBank/DDBJ whole genome shotgun (WGS) entry which is preliminary data.</text>
</comment>
<organism evidence="1 2">
    <name type="scientific">Pseudolycoriella hygida</name>
    <dbReference type="NCBI Taxonomy" id="35572"/>
    <lineage>
        <taxon>Eukaryota</taxon>
        <taxon>Metazoa</taxon>
        <taxon>Ecdysozoa</taxon>
        <taxon>Arthropoda</taxon>
        <taxon>Hexapoda</taxon>
        <taxon>Insecta</taxon>
        <taxon>Pterygota</taxon>
        <taxon>Neoptera</taxon>
        <taxon>Endopterygota</taxon>
        <taxon>Diptera</taxon>
        <taxon>Nematocera</taxon>
        <taxon>Sciaroidea</taxon>
        <taxon>Sciaridae</taxon>
        <taxon>Pseudolycoriella</taxon>
    </lineage>
</organism>
<proteinExistence type="predicted"/>